<dbReference type="RefSeq" id="WP_123879354.1">
    <property type="nucleotide sequence ID" value="NZ_RPFZ01000001.1"/>
</dbReference>
<dbReference type="Gene3D" id="3.30.1950.10">
    <property type="entry name" value="wza like domain"/>
    <property type="match status" value="1"/>
</dbReference>
<evidence type="ECO:0000259" key="3">
    <source>
        <dbReference type="Pfam" id="PF02563"/>
    </source>
</evidence>
<feature type="domain" description="Soluble ligand binding" evidence="4">
    <location>
        <begin position="118"/>
        <end position="171"/>
    </location>
</feature>
<dbReference type="InterPro" id="IPR019554">
    <property type="entry name" value="Soluble_ligand-bd"/>
</dbReference>
<evidence type="ECO:0000313" key="5">
    <source>
        <dbReference type="EMBL" id="RPF71168.1"/>
    </source>
</evidence>
<comment type="caution">
    <text evidence="5">The sequence shown here is derived from an EMBL/GenBank/DDBJ whole genome shotgun (WGS) entry which is preliminary data.</text>
</comment>
<dbReference type="EMBL" id="RPFZ01000001">
    <property type="protein sequence ID" value="RPF71168.1"/>
    <property type="molecule type" value="Genomic_DNA"/>
</dbReference>
<dbReference type="GO" id="GO:0015159">
    <property type="term" value="F:polysaccharide transmembrane transporter activity"/>
    <property type="evidence" value="ECO:0007669"/>
    <property type="project" value="InterPro"/>
</dbReference>
<protein>
    <submittedName>
        <fullName evidence="5">Polysaccharide export protein</fullName>
    </submittedName>
</protein>
<keyword evidence="6" id="KW-1185">Reference proteome</keyword>
<dbReference type="AlphaFoldDB" id="A0A3N5D990"/>
<dbReference type="Proteomes" id="UP000275232">
    <property type="component" value="Unassembled WGS sequence"/>
</dbReference>
<proteinExistence type="predicted"/>
<dbReference type="PANTHER" id="PTHR33619:SF3">
    <property type="entry name" value="POLYSACCHARIDE EXPORT PROTEIN GFCE-RELATED"/>
    <property type="match status" value="1"/>
</dbReference>
<dbReference type="PROSITE" id="PS51257">
    <property type="entry name" value="PROKAR_LIPOPROTEIN"/>
    <property type="match status" value="1"/>
</dbReference>
<feature type="chain" id="PRO_5017929324" evidence="2">
    <location>
        <begin position="19"/>
        <end position="191"/>
    </location>
</feature>
<dbReference type="PANTHER" id="PTHR33619">
    <property type="entry name" value="POLYSACCHARIDE EXPORT PROTEIN GFCE-RELATED"/>
    <property type="match status" value="1"/>
</dbReference>
<keyword evidence="1 2" id="KW-0732">Signal</keyword>
<organism evidence="5 6">
    <name type="scientific">Aurantiacibacter spongiae</name>
    <dbReference type="NCBI Taxonomy" id="2488860"/>
    <lineage>
        <taxon>Bacteria</taxon>
        <taxon>Pseudomonadati</taxon>
        <taxon>Pseudomonadota</taxon>
        <taxon>Alphaproteobacteria</taxon>
        <taxon>Sphingomonadales</taxon>
        <taxon>Erythrobacteraceae</taxon>
        <taxon>Aurantiacibacter</taxon>
    </lineage>
</organism>
<dbReference type="Gene3D" id="3.10.560.10">
    <property type="entry name" value="Outer membrane lipoprotein wza domain like"/>
    <property type="match status" value="1"/>
</dbReference>
<evidence type="ECO:0000259" key="4">
    <source>
        <dbReference type="Pfam" id="PF10531"/>
    </source>
</evidence>
<gene>
    <name evidence="5" type="ORF">EG799_05735</name>
</gene>
<evidence type="ECO:0000256" key="2">
    <source>
        <dbReference type="SAM" id="SignalP"/>
    </source>
</evidence>
<reference evidence="5 6" key="1">
    <citation type="submission" date="2018-11" db="EMBL/GenBank/DDBJ databases">
        <title>Erythrobacter spongiae sp. nov., isolated from a marine sponge.</title>
        <authorList>
            <person name="Zhuang L."/>
            <person name="Luo L."/>
        </authorList>
    </citation>
    <scope>NUCLEOTIDE SEQUENCE [LARGE SCALE GENOMIC DNA]</scope>
    <source>
        <strain evidence="5 6">HN-E23</strain>
    </source>
</reference>
<name>A0A3N5D990_9SPHN</name>
<dbReference type="InterPro" id="IPR049712">
    <property type="entry name" value="Poly_export"/>
</dbReference>
<dbReference type="OrthoDB" id="197007at2"/>
<feature type="signal peptide" evidence="2">
    <location>
        <begin position="1"/>
        <end position="18"/>
    </location>
</feature>
<dbReference type="InterPro" id="IPR003715">
    <property type="entry name" value="Poly_export_N"/>
</dbReference>
<dbReference type="Pfam" id="PF10531">
    <property type="entry name" value="SLBB"/>
    <property type="match status" value="1"/>
</dbReference>
<accession>A0A3N5D990</accession>
<feature type="domain" description="Polysaccharide export protein N-terminal" evidence="3">
    <location>
        <begin position="36"/>
        <end position="111"/>
    </location>
</feature>
<evidence type="ECO:0000256" key="1">
    <source>
        <dbReference type="ARBA" id="ARBA00022729"/>
    </source>
</evidence>
<evidence type="ECO:0000313" key="6">
    <source>
        <dbReference type="Proteomes" id="UP000275232"/>
    </source>
</evidence>
<dbReference type="Pfam" id="PF02563">
    <property type="entry name" value="Poly_export"/>
    <property type="match status" value="1"/>
</dbReference>
<sequence>MAKKLSLLAMCALALALAGCTNKLSGLEMLPPATISSYELAPGDELRVLIPELSDAEPQGMAYTINESGMLSLPVLGDIDASGRTVPQLQEEVAVRLRDAQILRNPTVSIQPVSLRPVYVMGEVQRPGEYPFRPGMSVLAAVAAAGGYTFRAQDERVRVTRTIDGRSVTGIARETDMIQPGDAIMVAERFL</sequence>